<name>A0A1I6I2D9_9GAMM</name>
<dbReference type="InterPro" id="IPR022920">
    <property type="entry name" value="Disulphide_bond_form_DsbB"/>
</dbReference>
<keyword evidence="4 14" id="KW-1003">Cell membrane</keyword>
<evidence type="ECO:0000256" key="9">
    <source>
        <dbReference type="ARBA" id="ARBA00023002"/>
    </source>
</evidence>
<keyword evidence="10 14" id="KW-0472">Membrane</keyword>
<dbReference type="HAMAP" id="MF_00286">
    <property type="entry name" value="DsbB"/>
    <property type="match status" value="1"/>
</dbReference>
<protein>
    <recommendedName>
        <fullName evidence="14">Disulfide bond formation protein B</fullName>
    </recommendedName>
    <alternativeName>
        <fullName evidence="14">Disulfide oxidoreductase</fullName>
    </alternativeName>
</protein>
<evidence type="ECO:0000313" key="17">
    <source>
        <dbReference type="Proteomes" id="UP000198644"/>
    </source>
</evidence>
<sequence length="166" mass="18106">MRRLVFLFALLVPVVLLAVAFYMEYVMELEPCPLCWLQRYAFMAVAAVALLALIHNPGDTGGRIYGFFLALFAGAGLGIAGRQLWLQSLPPDQVPACGSSVDYMLEVFPLIDVLAWALKGTGDCARVVWTFLGLSIPGWTAVFFTIILLSGLGVLFGLFRRASSGR</sequence>
<dbReference type="STRING" id="650891.SAMN05216203_1749"/>
<dbReference type="InterPro" id="IPR003752">
    <property type="entry name" value="DiS_bond_form_DsbB/BdbC"/>
</dbReference>
<keyword evidence="3 14" id="KW-0813">Transport</keyword>
<dbReference type="SUPFAM" id="SSF158442">
    <property type="entry name" value="DsbB-like"/>
    <property type="match status" value="1"/>
</dbReference>
<feature type="topological domain" description="Cytoplasmic" evidence="14">
    <location>
        <begin position="58"/>
        <end position="63"/>
    </location>
</feature>
<evidence type="ECO:0000256" key="4">
    <source>
        <dbReference type="ARBA" id="ARBA00022475"/>
    </source>
</evidence>
<organism evidence="16 17">
    <name type="scientific">Marinobacter daqiaonensis</name>
    <dbReference type="NCBI Taxonomy" id="650891"/>
    <lineage>
        <taxon>Bacteria</taxon>
        <taxon>Pseudomonadati</taxon>
        <taxon>Pseudomonadota</taxon>
        <taxon>Gammaproteobacteria</taxon>
        <taxon>Pseudomonadales</taxon>
        <taxon>Marinobacteraceae</taxon>
        <taxon>Marinobacter</taxon>
    </lineage>
</organism>
<dbReference type="GO" id="GO:0005886">
    <property type="term" value="C:plasma membrane"/>
    <property type="evidence" value="ECO:0007669"/>
    <property type="project" value="UniProtKB-SubCell"/>
</dbReference>
<dbReference type="EMBL" id="FOYW01000001">
    <property type="protein sequence ID" value="SFR60906.1"/>
    <property type="molecule type" value="Genomic_DNA"/>
</dbReference>
<keyword evidence="7 14" id="KW-0249">Electron transport</keyword>
<comment type="caution">
    <text evidence="14">Lacks conserved residue(s) required for the propagation of feature annotation.</text>
</comment>
<proteinExistence type="inferred from homology"/>
<keyword evidence="6 14" id="KW-0812">Transmembrane</keyword>
<dbReference type="Pfam" id="PF02600">
    <property type="entry name" value="DsbB"/>
    <property type="match status" value="1"/>
</dbReference>
<evidence type="ECO:0000256" key="6">
    <source>
        <dbReference type="ARBA" id="ARBA00022692"/>
    </source>
</evidence>
<comment type="function">
    <text evidence="14">Required for disulfide bond formation in some periplasmic proteins. Acts by oxidizing the DsbA protein.</text>
</comment>
<evidence type="ECO:0000256" key="8">
    <source>
        <dbReference type="ARBA" id="ARBA00022989"/>
    </source>
</evidence>
<comment type="subcellular location">
    <subcellularLocation>
        <location evidence="1">Cell inner membrane</location>
        <topology evidence="1">Multi-pass membrane protein</topology>
    </subcellularLocation>
    <subcellularLocation>
        <location evidence="14">Cell membrane</location>
        <topology evidence="14">Multi-pass membrane protein</topology>
    </subcellularLocation>
</comment>
<gene>
    <name evidence="14" type="primary">dsbB</name>
    <name evidence="16" type="ORF">SAMN05216203_1749</name>
</gene>
<evidence type="ECO:0000256" key="3">
    <source>
        <dbReference type="ARBA" id="ARBA00022448"/>
    </source>
</evidence>
<dbReference type="Proteomes" id="UP000198644">
    <property type="component" value="Unassembled WGS sequence"/>
</dbReference>
<dbReference type="InterPro" id="IPR023380">
    <property type="entry name" value="DsbB-like_sf"/>
</dbReference>
<dbReference type="PANTHER" id="PTHR36570:SF3">
    <property type="entry name" value="DISULFIDE BOND FORMATION PROTEIN B"/>
    <property type="match status" value="1"/>
</dbReference>
<comment type="similarity">
    <text evidence="2 14">Belongs to the DsbB family.</text>
</comment>
<evidence type="ECO:0000256" key="13">
    <source>
        <dbReference type="ARBA" id="ARBA00023284"/>
    </source>
</evidence>
<evidence type="ECO:0000256" key="7">
    <source>
        <dbReference type="ARBA" id="ARBA00022982"/>
    </source>
</evidence>
<evidence type="ECO:0000313" key="16">
    <source>
        <dbReference type="EMBL" id="SFR60906.1"/>
    </source>
</evidence>
<dbReference type="PANTHER" id="PTHR36570">
    <property type="entry name" value="DISULFIDE BOND FORMATION PROTEIN B"/>
    <property type="match status" value="1"/>
</dbReference>
<dbReference type="GO" id="GO:0006457">
    <property type="term" value="P:protein folding"/>
    <property type="evidence" value="ECO:0007669"/>
    <property type="project" value="InterPro"/>
</dbReference>
<keyword evidence="12 14" id="KW-0143">Chaperone</keyword>
<keyword evidence="9 14" id="KW-0560">Oxidoreductase</keyword>
<evidence type="ECO:0000256" key="14">
    <source>
        <dbReference type="HAMAP-Rule" id="MF_00286"/>
    </source>
</evidence>
<evidence type="ECO:0000256" key="15">
    <source>
        <dbReference type="SAM" id="Phobius"/>
    </source>
</evidence>
<accession>A0A1I6I2D9</accession>
<dbReference type="AlphaFoldDB" id="A0A1I6I2D9"/>
<feature type="topological domain" description="Periplasmic" evidence="14">
    <location>
        <begin position="23"/>
        <end position="40"/>
    </location>
</feature>
<feature type="transmembrane region" description="Helical" evidence="15">
    <location>
        <begin position="66"/>
        <end position="85"/>
    </location>
</feature>
<feature type="transmembrane region" description="Helical" evidence="15">
    <location>
        <begin position="36"/>
        <end position="54"/>
    </location>
</feature>
<dbReference type="InterPro" id="IPR050183">
    <property type="entry name" value="DsbB"/>
</dbReference>
<evidence type="ECO:0000256" key="2">
    <source>
        <dbReference type="ARBA" id="ARBA00008823"/>
    </source>
</evidence>
<feature type="transmembrane region" description="Helical" evidence="15">
    <location>
        <begin position="136"/>
        <end position="159"/>
    </location>
</feature>
<evidence type="ECO:0000256" key="12">
    <source>
        <dbReference type="ARBA" id="ARBA00023186"/>
    </source>
</evidence>
<keyword evidence="17" id="KW-1185">Reference proteome</keyword>
<dbReference type="OrthoDB" id="3711263at2"/>
<keyword evidence="8 14" id="KW-1133">Transmembrane helix</keyword>
<dbReference type="Gene3D" id="1.20.1550.10">
    <property type="entry name" value="DsbB-like"/>
    <property type="match status" value="1"/>
</dbReference>
<dbReference type="GO" id="GO:0009055">
    <property type="term" value="F:electron transfer activity"/>
    <property type="evidence" value="ECO:0007669"/>
    <property type="project" value="UniProtKB-UniRule"/>
</dbReference>
<dbReference type="RefSeq" id="WP_092010948.1">
    <property type="nucleotide sequence ID" value="NZ_FOYW01000001.1"/>
</dbReference>
<keyword evidence="5" id="KW-0997">Cell inner membrane</keyword>
<feature type="disulfide bond" description="Redox-active" evidence="14">
    <location>
        <begin position="32"/>
        <end position="35"/>
    </location>
</feature>
<feature type="topological domain" description="Cytoplasmic" evidence="14">
    <location>
        <begin position="158"/>
        <end position="166"/>
    </location>
</feature>
<feature type="topological domain" description="Cytoplasmic" evidence="14">
    <location>
        <begin position="1"/>
        <end position="5"/>
    </location>
</feature>
<keyword evidence="13 14" id="KW-0676">Redox-active center</keyword>
<dbReference type="GO" id="GO:0015035">
    <property type="term" value="F:protein-disulfide reductase activity"/>
    <property type="evidence" value="ECO:0007669"/>
    <property type="project" value="UniProtKB-UniRule"/>
</dbReference>
<evidence type="ECO:0000256" key="1">
    <source>
        <dbReference type="ARBA" id="ARBA00004429"/>
    </source>
</evidence>
<keyword evidence="11 14" id="KW-1015">Disulfide bond</keyword>
<evidence type="ECO:0000256" key="11">
    <source>
        <dbReference type="ARBA" id="ARBA00023157"/>
    </source>
</evidence>
<evidence type="ECO:0000256" key="5">
    <source>
        <dbReference type="ARBA" id="ARBA00022519"/>
    </source>
</evidence>
<reference evidence="17" key="1">
    <citation type="submission" date="2016-10" db="EMBL/GenBank/DDBJ databases">
        <authorList>
            <person name="Varghese N."/>
            <person name="Submissions S."/>
        </authorList>
    </citation>
    <scope>NUCLEOTIDE SEQUENCE [LARGE SCALE GENOMIC DNA]</scope>
    <source>
        <strain evidence="17">CGMCC 1.9167</strain>
    </source>
</reference>
<evidence type="ECO:0000256" key="10">
    <source>
        <dbReference type="ARBA" id="ARBA00023136"/>
    </source>
</evidence>